<gene>
    <name evidence="1" type="ORF">PAUS00366_LOCUS13437</name>
    <name evidence="2" type="ORF">PAUS00366_LOCUS13439</name>
</gene>
<name>A0A6U9ZYP7_9STRA</name>
<evidence type="ECO:0000313" key="1">
    <source>
        <dbReference type="EMBL" id="CAE0720683.1"/>
    </source>
</evidence>
<proteinExistence type="predicted"/>
<protein>
    <submittedName>
        <fullName evidence="1">Uncharacterized protein</fullName>
    </submittedName>
</protein>
<reference evidence="1" key="1">
    <citation type="submission" date="2021-01" db="EMBL/GenBank/DDBJ databases">
        <authorList>
            <person name="Corre E."/>
            <person name="Pelletier E."/>
            <person name="Niang G."/>
            <person name="Scheremetjew M."/>
            <person name="Finn R."/>
            <person name="Kale V."/>
            <person name="Holt S."/>
            <person name="Cochrane G."/>
            <person name="Meng A."/>
            <person name="Brown T."/>
            <person name="Cohen L."/>
        </authorList>
    </citation>
    <scope>NUCLEOTIDE SEQUENCE</scope>
    <source>
        <strain evidence="1">10249 10 AB</strain>
    </source>
</reference>
<sequence length="143" mass="16720">MKQFLPWEERVKSYLRGKIGCAQTSLLYVLQDPELAEVTDYKRNGTVGNRPQDMYKSWLEYGIRCTVLEGAHFRIDNARVWCILSLWVASGPGKTYMVSRTQDARSDYFNMRRIAYESSKKYQAVEDKFCLDAIHYSIPLKNM</sequence>
<dbReference type="AlphaFoldDB" id="A0A6U9ZYP7"/>
<dbReference type="EMBL" id="HBIX01018863">
    <property type="protein sequence ID" value="CAE0720683.1"/>
    <property type="molecule type" value="Transcribed_RNA"/>
</dbReference>
<evidence type="ECO:0000313" key="2">
    <source>
        <dbReference type="EMBL" id="CAE0720685.1"/>
    </source>
</evidence>
<dbReference type="EMBL" id="HBIX01018865">
    <property type="protein sequence ID" value="CAE0720685.1"/>
    <property type="molecule type" value="Transcribed_RNA"/>
</dbReference>
<organism evidence="1">
    <name type="scientific">Pseudo-nitzschia australis</name>
    <dbReference type="NCBI Taxonomy" id="44445"/>
    <lineage>
        <taxon>Eukaryota</taxon>
        <taxon>Sar</taxon>
        <taxon>Stramenopiles</taxon>
        <taxon>Ochrophyta</taxon>
        <taxon>Bacillariophyta</taxon>
        <taxon>Bacillariophyceae</taxon>
        <taxon>Bacillariophycidae</taxon>
        <taxon>Bacillariales</taxon>
        <taxon>Bacillariaceae</taxon>
        <taxon>Pseudo-nitzschia</taxon>
    </lineage>
</organism>
<accession>A0A6U9ZYP7</accession>